<keyword evidence="2" id="KW-1185">Reference proteome</keyword>
<dbReference type="Proteomes" id="UP000044602">
    <property type="component" value="Unassembled WGS sequence"/>
</dbReference>
<dbReference type="EMBL" id="CVQH01026972">
    <property type="protein sequence ID" value="CRK41580.1"/>
    <property type="molecule type" value="Genomic_DNA"/>
</dbReference>
<protein>
    <submittedName>
        <fullName evidence="1">Uncharacterized protein</fullName>
    </submittedName>
</protein>
<evidence type="ECO:0000313" key="2">
    <source>
        <dbReference type="Proteomes" id="UP000044602"/>
    </source>
</evidence>
<organism evidence="1 2">
    <name type="scientific">Verticillium longisporum</name>
    <name type="common">Verticillium dahliae var. longisporum</name>
    <dbReference type="NCBI Taxonomy" id="100787"/>
    <lineage>
        <taxon>Eukaryota</taxon>
        <taxon>Fungi</taxon>
        <taxon>Dikarya</taxon>
        <taxon>Ascomycota</taxon>
        <taxon>Pezizomycotina</taxon>
        <taxon>Sordariomycetes</taxon>
        <taxon>Hypocreomycetidae</taxon>
        <taxon>Glomerellales</taxon>
        <taxon>Plectosphaerellaceae</taxon>
        <taxon>Verticillium</taxon>
    </lineage>
</organism>
<sequence length="223" mass="25128">MEKRTQHVFLIAGSVHFITKVVELSLQGLAKDFQIFTLVGKQPLNGSTCAAVFCNEPCQHDVHCLQTKEATFQSPRQPLIRRLSPGTLIKLILLGLYTLLNNLEPRGKVFPDCHQSLGLFVSFLDKFGQVLDGCVEVGFARNEFLRVVLKFRPQFSVFVDVSFEAQSRLPKPSVVYFFWNRDVVPTSSNIVHDFGFLPRYAATEEAALAVIVFFGVDAIMMRE</sequence>
<gene>
    <name evidence="1" type="ORF">BN1708_008511</name>
</gene>
<name>A0A0G4N5J3_VERLO</name>
<dbReference type="AlphaFoldDB" id="A0A0G4N5J3"/>
<proteinExistence type="predicted"/>
<accession>A0A0G4N5J3</accession>
<evidence type="ECO:0000313" key="1">
    <source>
        <dbReference type="EMBL" id="CRK41580.1"/>
    </source>
</evidence>
<reference evidence="1 2" key="1">
    <citation type="submission" date="2015-05" db="EMBL/GenBank/DDBJ databases">
        <authorList>
            <person name="Wang D.B."/>
            <person name="Wang M."/>
        </authorList>
    </citation>
    <scope>NUCLEOTIDE SEQUENCE [LARGE SCALE GENOMIC DNA]</scope>
    <source>
        <strain evidence="1">VL1</strain>
    </source>
</reference>